<keyword evidence="5" id="KW-0346">Stress response</keyword>
<protein>
    <submittedName>
        <fullName evidence="5">Small heat shock protein 19.8a</fullName>
    </submittedName>
</protein>
<accession>A0A0K0XR45</accession>
<dbReference type="Gene3D" id="2.60.40.790">
    <property type="match status" value="1"/>
</dbReference>
<dbReference type="SUPFAM" id="SSF49764">
    <property type="entry name" value="HSP20-like chaperones"/>
    <property type="match status" value="1"/>
</dbReference>
<dbReference type="PANTHER" id="PTHR45640:SF26">
    <property type="entry name" value="RE23625P"/>
    <property type="match status" value="1"/>
</dbReference>
<dbReference type="InterPro" id="IPR008978">
    <property type="entry name" value="HSP20-like_chaperone"/>
</dbReference>
<dbReference type="PROSITE" id="PS01031">
    <property type="entry name" value="SHSP"/>
    <property type="match status" value="1"/>
</dbReference>
<feature type="compositionally biased region" description="Basic and acidic residues" evidence="3">
    <location>
        <begin position="149"/>
        <end position="166"/>
    </location>
</feature>
<dbReference type="CDD" id="cd06526">
    <property type="entry name" value="metazoan_ACD"/>
    <property type="match status" value="1"/>
</dbReference>
<organism evidence="5">
    <name type="scientific">Grapholita molesta</name>
    <name type="common">Oriental fruit moth</name>
    <name type="synonym">Cydia molesta</name>
    <dbReference type="NCBI Taxonomy" id="192188"/>
    <lineage>
        <taxon>Eukaryota</taxon>
        <taxon>Metazoa</taxon>
        <taxon>Ecdysozoa</taxon>
        <taxon>Arthropoda</taxon>
        <taxon>Hexapoda</taxon>
        <taxon>Insecta</taxon>
        <taxon>Pterygota</taxon>
        <taxon>Neoptera</taxon>
        <taxon>Endopterygota</taxon>
        <taxon>Lepidoptera</taxon>
        <taxon>Glossata</taxon>
        <taxon>Ditrysia</taxon>
        <taxon>Tortricoidea</taxon>
        <taxon>Tortricidae</taxon>
        <taxon>Olethreutinae</taxon>
        <taxon>Grapholitini</taxon>
        <taxon>Grapholita</taxon>
    </lineage>
</organism>
<dbReference type="PANTHER" id="PTHR45640">
    <property type="entry name" value="HEAT SHOCK PROTEIN HSP-12.2-RELATED"/>
    <property type="match status" value="1"/>
</dbReference>
<dbReference type="GO" id="GO:0005634">
    <property type="term" value="C:nucleus"/>
    <property type="evidence" value="ECO:0007669"/>
    <property type="project" value="TreeGrafter"/>
</dbReference>
<reference evidence="5" key="1">
    <citation type="journal article" date="2015" name="PLoS ONE">
        <title>Stress Responses of Small Heat Shock Protein Genes in Lepidoptera Point to Limited Conservation of Function across Phylogeny.</title>
        <authorList>
            <person name="Zhang B."/>
            <person name="Zheng J."/>
            <person name="Peng Y."/>
            <person name="Liu X."/>
            <person name="Hoffmann A.A."/>
            <person name="Ma C.S."/>
        </authorList>
    </citation>
    <scope>NUCLEOTIDE SEQUENCE</scope>
</reference>
<dbReference type="GO" id="GO:0005737">
    <property type="term" value="C:cytoplasm"/>
    <property type="evidence" value="ECO:0007669"/>
    <property type="project" value="TreeGrafter"/>
</dbReference>
<dbReference type="GO" id="GO:0042026">
    <property type="term" value="P:protein refolding"/>
    <property type="evidence" value="ECO:0007669"/>
    <property type="project" value="TreeGrafter"/>
</dbReference>
<evidence type="ECO:0000313" key="5">
    <source>
        <dbReference type="EMBL" id="AKS40078.1"/>
    </source>
</evidence>
<sequence length="179" mass="19778">MFGNLFAPLWKLFPSFADIGPKVVTDDNKFQIIVNVKDYKKDDLKVKTKGDFIFVQGSHEAKHDDHDVFASQFFHTYSLPSNSSAADVTAQLSSDGYLTVNAPLSYVADRAKESGDREVPITETGVPYQKEKPEREPTTPPSAAAVTTEEDRKEPTTPSDRDEATVKDNSIPLGNEITP</sequence>
<evidence type="ECO:0000256" key="2">
    <source>
        <dbReference type="RuleBase" id="RU003616"/>
    </source>
</evidence>
<dbReference type="GO" id="GO:0051082">
    <property type="term" value="F:unfolded protein binding"/>
    <property type="evidence" value="ECO:0007669"/>
    <property type="project" value="TreeGrafter"/>
</dbReference>
<evidence type="ECO:0000256" key="3">
    <source>
        <dbReference type="SAM" id="MobiDB-lite"/>
    </source>
</evidence>
<evidence type="ECO:0000256" key="1">
    <source>
        <dbReference type="PROSITE-ProRule" id="PRU00285"/>
    </source>
</evidence>
<dbReference type="InterPro" id="IPR002068">
    <property type="entry name" value="A-crystallin/Hsp20_dom"/>
</dbReference>
<dbReference type="EMBL" id="KP843899">
    <property type="protein sequence ID" value="AKS40078.1"/>
    <property type="molecule type" value="mRNA"/>
</dbReference>
<feature type="domain" description="SHSP" evidence="4">
    <location>
        <begin position="12"/>
        <end position="122"/>
    </location>
</feature>
<dbReference type="AlphaFoldDB" id="A0A0K0XR45"/>
<feature type="region of interest" description="Disordered" evidence="3">
    <location>
        <begin position="111"/>
        <end position="179"/>
    </location>
</feature>
<name>A0A0K0XR45_GRAMO</name>
<feature type="compositionally biased region" description="Basic and acidic residues" evidence="3">
    <location>
        <begin position="111"/>
        <end position="120"/>
    </location>
</feature>
<comment type="similarity">
    <text evidence="1 2">Belongs to the small heat shock protein (HSP20) family.</text>
</comment>
<dbReference type="PRINTS" id="PR00299">
    <property type="entry name" value="ACRYSTALLIN"/>
</dbReference>
<dbReference type="GO" id="GO:0009408">
    <property type="term" value="P:response to heat"/>
    <property type="evidence" value="ECO:0007669"/>
    <property type="project" value="TreeGrafter"/>
</dbReference>
<dbReference type="InterPro" id="IPR001436">
    <property type="entry name" value="Alpha-crystallin/sHSP_animal"/>
</dbReference>
<proteinExistence type="evidence at transcript level"/>
<dbReference type="Pfam" id="PF00011">
    <property type="entry name" value="HSP20"/>
    <property type="match status" value="1"/>
</dbReference>
<evidence type="ECO:0000259" key="4">
    <source>
        <dbReference type="PROSITE" id="PS01031"/>
    </source>
</evidence>